<dbReference type="GO" id="GO:0004525">
    <property type="term" value="F:ribonuclease III activity"/>
    <property type="evidence" value="ECO:0007669"/>
    <property type="project" value="UniProtKB-UniRule"/>
</dbReference>
<dbReference type="InterPro" id="IPR014720">
    <property type="entry name" value="dsRBD_dom"/>
</dbReference>
<dbReference type="SMART" id="SM00358">
    <property type="entry name" value="DSRM"/>
    <property type="match status" value="1"/>
</dbReference>
<evidence type="ECO:0000256" key="8">
    <source>
        <dbReference type="ARBA" id="ARBA00022884"/>
    </source>
</evidence>
<evidence type="ECO:0000313" key="12">
    <source>
        <dbReference type="EMBL" id="SHN51211.1"/>
    </source>
</evidence>
<dbReference type="RefSeq" id="WP_072695822.1">
    <property type="nucleotide sequence ID" value="NZ_FRDI01000002.1"/>
</dbReference>
<organism evidence="12 13">
    <name type="scientific">Desulfovibrio litoralis DSM 11393</name>
    <dbReference type="NCBI Taxonomy" id="1121455"/>
    <lineage>
        <taxon>Bacteria</taxon>
        <taxon>Pseudomonadati</taxon>
        <taxon>Thermodesulfobacteriota</taxon>
        <taxon>Desulfovibrionia</taxon>
        <taxon>Desulfovibrionales</taxon>
        <taxon>Desulfovibrionaceae</taxon>
        <taxon>Desulfovibrio</taxon>
    </lineage>
</organism>
<dbReference type="FunFam" id="1.10.1520.10:FF:000001">
    <property type="entry name" value="Ribonuclease 3"/>
    <property type="match status" value="1"/>
</dbReference>
<keyword evidence="8 9" id="KW-0694">RNA-binding</keyword>
<dbReference type="GO" id="GO:0005737">
    <property type="term" value="C:cytoplasm"/>
    <property type="evidence" value="ECO:0007669"/>
    <property type="project" value="UniProtKB-SubCell"/>
</dbReference>
<dbReference type="PROSITE" id="PS00517">
    <property type="entry name" value="RNASE_3_1"/>
    <property type="match status" value="1"/>
</dbReference>
<dbReference type="InterPro" id="IPR011907">
    <property type="entry name" value="RNase_III"/>
</dbReference>
<dbReference type="Gene3D" id="1.10.1520.10">
    <property type="entry name" value="Ribonuclease III domain"/>
    <property type="match status" value="1"/>
</dbReference>
<evidence type="ECO:0000313" key="13">
    <source>
        <dbReference type="Proteomes" id="UP000186469"/>
    </source>
</evidence>
<dbReference type="PANTHER" id="PTHR11207:SF0">
    <property type="entry name" value="RIBONUCLEASE 3"/>
    <property type="match status" value="1"/>
</dbReference>
<keyword evidence="7 9" id="KW-0378">Hydrolase</keyword>
<feature type="active site" evidence="9">
    <location>
        <position position="129"/>
    </location>
</feature>
<feature type="binding site" evidence="9">
    <location>
        <position position="129"/>
    </location>
    <ligand>
        <name>Mg(2+)</name>
        <dbReference type="ChEBI" id="CHEBI:18420"/>
    </ligand>
</feature>
<protein>
    <recommendedName>
        <fullName evidence="9">Ribonuclease 3</fullName>
        <ecNumber evidence="9">3.1.26.3</ecNumber>
    </recommendedName>
    <alternativeName>
        <fullName evidence="9">Ribonuclease III</fullName>
        <shortName evidence="9">RNase III</shortName>
    </alternativeName>
</protein>
<name>A0A1M7RYD8_9BACT</name>
<feature type="active site" evidence="9">
    <location>
        <position position="57"/>
    </location>
</feature>
<dbReference type="OrthoDB" id="9805026at2"/>
<dbReference type="InterPro" id="IPR036389">
    <property type="entry name" value="RNase_III_sf"/>
</dbReference>
<evidence type="ECO:0000256" key="2">
    <source>
        <dbReference type="ARBA" id="ARBA00010183"/>
    </source>
</evidence>
<dbReference type="PROSITE" id="PS50137">
    <property type="entry name" value="DS_RBD"/>
    <property type="match status" value="1"/>
</dbReference>
<proteinExistence type="inferred from homology"/>
<dbReference type="GO" id="GO:0010468">
    <property type="term" value="P:regulation of gene expression"/>
    <property type="evidence" value="ECO:0007669"/>
    <property type="project" value="TreeGrafter"/>
</dbReference>
<gene>
    <name evidence="9" type="primary">rnc</name>
    <name evidence="12" type="ORF">SAMN02745728_00328</name>
</gene>
<keyword evidence="9" id="KW-0699">rRNA-binding</keyword>
<dbReference type="GO" id="GO:0019843">
    <property type="term" value="F:rRNA binding"/>
    <property type="evidence" value="ECO:0007669"/>
    <property type="project" value="UniProtKB-KW"/>
</dbReference>
<dbReference type="Proteomes" id="UP000186469">
    <property type="component" value="Unassembled WGS sequence"/>
</dbReference>
<dbReference type="SMART" id="SM00535">
    <property type="entry name" value="RIBOc"/>
    <property type="match status" value="1"/>
</dbReference>
<comment type="similarity">
    <text evidence="2">Belongs to the ribonuclease III family.</text>
</comment>
<comment type="cofactor">
    <cofactor evidence="9">
        <name>Mg(2+)</name>
        <dbReference type="ChEBI" id="CHEBI:18420"/>
    </cofactor>
</comment>
<comment type="function">
    <text evidence="9">Digests double-stranded RNA. Involved in the processing of primary rRNA transcript to yield the immediate precursors to the large and small rRNAs (23S and 16S). Processes some mRNAs, and tRNAs when they are encoded in the rRNA operon. Processes pre-crRNA and tracrRNA of type II CRISPR loci if present in the organism.</text>
</comment>
<dbReference type="GO" id="GO:0008033">
    <property type="term" value="P:tRNA processing"/>
    <property type="evidence" value="ECO:0007669"/>
    <property type="project" value="UniProtKB-KW"/>
</dbReference>
<evidence type="ECO:0000256" key="4">
    <source>
        <dbReference type="ARBA" id="ARBA00022664"/>
    </source>
</evidence>
<feature type="domain" description="DRBM" evidence="10">
    <location>
        <begin position="168"/>
        <end position="237"/>
    </location>
</feature>
<dbReference type="PROSITE" id="PS50142">
    <property type="entry name" value="RNASE_3_2"/>
    <property type="match status" value="1"/>
</dbReference>
<keyword evidence="3 9" id="KW-0698">rRNA processing</keyword>
<reference evidence="12 13" key="1">
    <citation type="submission" date="2016-12" db="EMBL/GenBank/DDBJ databases">
        <authorList>
            <person name="Song W.-J."/>
            <person name="Kurnit D.M."/>
        </authorList>
    </citation>
    <scope>NUCLEOTIDE SEQUENCE [LARGE SCALE GENOMIC DNA]</scope>
    <source>
        <strain evidence="12 13">DSM 11393</strain>
    </source>
</reference>
<feature type="binding site" evidence="9">
    <location>
        <position position="126"/>
    </location>
    <ligand>
        <name>Mg(2+)</name>
        <dbReference type="ChEBI" id="CHEBI:18420"/>
    </ligand>
</feature>
<evidence type="ECO:0000256" key="5">
    <source>
        <dbReference type="ARBA" id="ARBA00022722"/>
    </source>
</evidence>
<dbReference type="Gene3D" id="3.30.160.20">
    <property type="match status" value="1"/>
</dbReference>
<dbReference type="AlphaFoldDB" id="A0A1M7RYD8"/>
<keyword evidence="13" id="KW-1185">Reference proteome</keyword>
<sequence length="237" mass="26742">MYTTKFDQLQTAINYQFNNASLLRQALTHSSYSNEQNINAKNFEPNAHNERLEFLGDAVLQLSLSDQLYKTHSDSREGILTELRSQAVNAKSLANIAKKIKLDQYLLLGKGEENQGGRQRDNLLADALEALFGAIFLDSDFNNAQKIVCNLFNQHHDKKISTPKKQKDNKSLLQEITQKTFKATPQYKLIQAQGPEHEKTFHIQLSLPNGVTIESSSNTVKKAEQLAAEKALELLKQ</sequence>
<dbReference type="InterPro" id="IPR000999">
    <property type="entry name" value="RNase_III_dom"/>
</dbReference>
<keyword evidence="9" id="KW-0819">tRNA processing</keyword>
<dbReference type="GO" id="GO:0003725">
    <property type="term" value="F:double-stranded RNA binding"/>
    <property type="evidence" value="ECO:0007669"/>
    <property type="project" value="TreeGrafter"/>
</dbReference>
<dbReference type="EC" id="3.1.26.3" evidence="9"/>
<dbReference type="SUPFAM" id="SSF54768">
    <property type="entry name" value="dsRNA-binding domain-like"/>
    <property type="match status" value="1"/>
</dbReference>
<keyword evidence="4 9" id="KW-0507">mRNA processing</keyword>
<comment type="catalytic activity">
    <reaction evidence="1 9">
        <text>Endonucleolytic cleavage to 5'-phosphomonoester.</text>
        <dbReference type="EC" id="3.1.26.3"/>
    </reaction>
</comment>
<dbReference type="GO" id="GO:0006397">
    <property type="term" value="P:mRNA processing"/>
    <property type="evidence" value="ECO:0007669"/>
    <property type="project" value="UniProtKB-UniRule"/>
</dbReference>
<comment type="subunit">
    <text evidence="9">Homodimer.</text>
</comment>
<dbReference type="HAMAP" id="MF_00104">
    <property type="entry name" value="RNase_III"/>
    <property type="match status" value="1"/>
</dbReference>
<evidence type="ECO:0000259" key="11">
    <source>
        <dbReference type="PROSITE" id="PS50142"/>
    </source>
</evidence>
<feature type="domain" description="RNase III" evidence="11">
    <location>
        <begin position="6"/>
        <end position="140"/>
    </location>
</feature>
<accession>A0A1M7RYD8</accession>
<dbReference type="STRING" id="1121455.SAMN02745728_00328"/>
<evidence type="ECO:0000256" key="1">
    <source>
        <dbReference type="ARBA" id="ARBA00000109"/>
    </source>
</evidence>
<evidence type="ECO:0000256" key="6">
    <source>
        <dbReference type="ARBA" id="ARBA00022759"/>
    </source>
</evidence>
<dbReference type="Pfam" id="PF14622">
    <property type="entry name" value="Ribonucleas_3_3"/>
    <property type="match status" value="1"/>
</dbReference>
<dbReference type="GO" id="GO:0046872">
    <property type="term" value="F:metal ion binding"/>
    <property type="evidence" value="ECO:0007669"/>
    <property type="project" value="UniProtKB-KW"/>
</dbReference>
<dbReference type="EMBL" id="FRDI01000002">
    <property type="protein sequence ID" value="SHN51211.1"/>
    <property type="molecule type" value="Genomic_DNA"/>
</dbReference>
<dbReference type="NCBIfam" id="TIGR02191">
    <property type="entry name" value="RNaseIII"/>
    <property type="match status" value="1"/>
</dbReference>
<keyword evidence="5 9" id="KW-0540">Nuclease</keyword>
<dbReference type="GO" id="GO:0006364">
    <property type="term" value="P:rRNA processing"/>
    <property type="evidence" value="ECO:0007669"/>
    <property type="project" value="UniProtKB-UniRule"/>
</dbReference>
<evidence type="ECO:0000256" key="9">
    <source>
        <dbReference type="HAMAP-Rule" id="MF_00104"/>
    </source>
</evidence>
<evidence type="ECO:0000256" key="3">
    <source>
        <dbReference type="ARBA" id="ARBA00022552"/>
    </source>
</evidence>
<evidence type="ECO:0000256" key="7">
    <source>
        <dbReference type="ARBA" id="ARBA00022801"/>
    </source>
</evidence>
<keyword evidence="6 9" id="KW-0255">Endonuclease</keyword>
<comment type="subcellular location">
    <subcellularLocation>
        <location evidence="9">Cytoplasm</location>
    </subcellularLocation>
</comment>
<keyword evidence="9" id="KW-0460">Magnesium</keyword>
<keyword evidence="9" id="KW-0479">Metal-binding</keyword>
<feature type="binding site" evidence="9">
    <location>
        <position position="53"/>
    </location>
    <ligand>
        <name>Mg(2+)</name>
        <dbReference type="ChEBI" id="CHEBI:18420"/>
    </ligand>
</feature>
<keyword evidence="9" id="KW-0963">Cytoplasm</keyword>
<evidence type="ECO:0000259" key="10">
    <source>
        <dbReference type="PROSITE" id="PS50137"/>
    </source>
</evidence>
<dbReference type="Pfam" id="PF00035">
    <property type="entry name" value="dsrm"/>
    <property type="match status" value="1"/>
</dbReference>
<dbReference type="CDD" id="cd10845">
    <property type="entry name" value="DSRM_RNAse_III_family"/>
    <property type="match status" value="1"/>
</dbReference>
<dbReference type="SUPFAM" id="SSF69065">
    <property type="entry name" value="RNase III domain-like"/>
    <property type="match status" value="1"/>
</dbReference>
<dbReference type="CDD" id="cd00593">
    <property type="entry name" value="RIBOc"/>
    <property type="match status" value="1"/>
</dbReference>
<dbReference type="PANTHER" id="PTHR11207">
    <property type="entry name" value="RIBONUCLEASE III"/>
    <property type="match status" value="1"/>
</dbReference>